<dbReference type="InterPro" id="IPR056672">
    <property type="entry name" value="DUF7770"/>
</dbReference>
<dbReference type="AlphaFoldDB" id="W6QQC8"/>
<proteinExistence type="predicted"/>
<evidence type="ECO:0000313" key="2">
    <source>
        <dbReference type="EMBL" id="CDM36254.1"/>
    </source>
</evidence>
<dbReference type="STRING" id="1365484.W6QQC8"/>
<accession>W6QQC8</accession>
<dbReference type="OMA" id="ASWMESG"/>
<gene>
    <name evidence="2" type="ORF">PROQFM164_S05g000087</name>
</gene>
<keyword evidence="3" id="KW-1185">Reference proteome</keyword>
<sequence length="191" mass="21458">MRVVEVISSFTITLVEMNDNFDADYLNPKDLQAQVSHIHISGYINPNNEGDEDGNPPTNHWAAFLQFGDTGSVRIDMAPGYGDDGLRGKIDISSKSYTSTNNAIKTLTFTVEAYATVQTITELSILNGHDRYMFTEEWEGCRFWIYTFIEDLESAGLISEGSGQTAWETVSLYWQNPSGSEPRQILQGEFY</sequence>
<evidence type="ECO:0000259" key="1">
    <source>
        <dbReference type="Pfam" id="PF24968"/>
    </source>
</evidence>
<dbReference type="OrthoDB" id="3527137at2759"/>
<dbReference type="EMBL" id="HG792019">
    <property type="protein sequence ID" value="CDM36254.1"/>
    <property type="molecule type" value="Genomic_DNA"/>
</dbReference>
<feature type="domain" description="DUF7770" evidence="1">
    <location>
        <begin position="38"/>
        <end position="191"/>
    </location>
</feature>
<name>W6QQC8_PENRF</name>
<dbReference type="Pfam" id="PF24968">
    <property type="entry name" value="DUF7770"/>
    <property type="match status" value="1"/>
</dbReference>
<reference evidence="2" key="1">
    <citation type="journal article" date="2014" name="Nat. Commun.">
        <title>Multiple recent horizontal transfers of a large genomic region in cheese making fungi.</title>
        <authorList>
            <person name="Cheeseman K."/>
            <person name="Ropars J."/>
            <person name="Renault P."/>
            <person name="Dupont J."/>
            <person name="Gouzy J."/>
            <person name="Branca A."/>
            <person name="Abraham A.L."/>
            <person name="Ceppi M."/>
            <person name="Conseiller E."/>
            <person name="Debuchy R."/>
            <person name="Malagnac F."/>
            <person name="Goarin A."/>
            <person name="Silar P."/>
            <person name="Lacoste S."/>
            <person name="Sallet E."/>
            <person name="Bensimon A."/>
            <person name="Giraud T."/>
            <person name="Brygoo Y."/>
        </authorList>
    </citation>
    <scope>NUCLEOTIDE SEQUENCE [LARGE SCALE GENOMIC DNA]</scope>
    <source>
        <strain evidence="2">FM164</strain>
    </source>
</reference>
<dbReference type="Proteomes" id="UP000030686">
    <property type="component" value="Unassembled WGS sequence"/>
</dbReference>
<protein>
    <recommendedName>
        <fullName evidence="1">DUF7770 domain-containing protein</fullName>
    </recommendedName>
</protein>
<organism evidence="2 3">
    <name type="scientific">Penicillium roqueforti (strain FM164)</name>
    <dbReference type="NCBI Taxonomy" id="1365484"/>
    <lineage>
        <taxon>Eukaryota</taxon>
        <taxon>Fungi</taxon>
        <taxon>Dikarya</taxon>
        <taxon>Ascomycota</taxon>
        <taxon>Pezizomycotina</taxon>
        <taxon>Eurotiomycetes</taxon>
        <taxon>Eurotiomycetidae</taxon>
        <taxon>Eurotiales</taxon>
        <taxon>Aspergillaceae</taxon>
        <taxon>Penicillium</taxon>
    </lineage>
</organism>
<evidence type="ECO:0000313" key="3">
    <source>
        <dbReference type="Proteomes" id="UP000030686"/>
    </source>
</evidence>